<gene>
    <name evidence="12" type="ORF">GCM10010096_15290</name>
</gene>
<evidence type="ECO:0000256" key="1">
    <source>
        <dbReference type="ARBA" id="ARBA00006521"/>
    </source>
</evidence>
<feature type="region of interest" description="Disordered" evidence="10">
    <location>
        <begin position="518"/>
        <end position="542"/>
    </location>
</feature>
<keyword evidence="6" id="KW-0378">Hydrolase</keyword>
<dbReference type="PANTHER" id="PTHR33693">
    <property type="entry name" value="TYPE-5 URACIL-DNA GLYCOSYLASE"/>
    <property type="match status" value="1"/>
</dbReference>
<dbReference type="InterPro" id="IPR023875">
    <property type="entry name" value="DNA_repair_put"/>
</dbReference>
<dbReference type="InterPro" id="IPR051536">
    <property type="entry name" value="UDG_Type-4/5"/>
</dbReference>
<keyword evidence="5" id="KW-0227">DNA damage</keyword>
<dbReference type="PANTHER" id="PTHR33693:SF9">
    <property type="entry name" value="TYPE-4 URACIL-DNA GLYCOSYLASE"/>
    <property type="match status" value="1"/>
</dbReference>
<evidence type="ECO:0000256" key="6">
    <source>
        <dbReference type="ARBA" id="ARBA00022801"/>
    </source>
</evidence>
<dbReference type="GO" id="GO:0046872">
    <property type="term" value="F:metal ion binding"/>
    <property type="evidence" value="ECO:0007669"/>
    <property type="project" value="UniProtKB-KW"/>
</dbReference>
<evidence type="ECO:0000256" key="9">
    <source>
        <dbReference type="ARBA" id="ARBA00023204"/>
    </source>
</evidence>
<dbReference type="InterPro" id="IPR036895">
    <property type="entry name" value="Uracil-DNA_glycosylase-like_sf"/>
</dbReference>
<evidence type="ECO:0000259" key="11">
    <source>
        <dbReference type="SMART" id="SM00986"/>
    </source>
</evidence>
<dbReference type="InterPro" id="IPR005273">
    <property type="entry name" value="Ura-DNA_glyco_family4"/>
</dbReference>
<evidence type="ECO:0000256" key="8">
    <source>
        <dbReference type="ARBA" id="ARBA00023014"/>
    </source>
</evidence>
<name>A0A8H9M063_9BURK</name>
<dbReference type="InterPro" id="IPR005122">
    <property type="entry name" value="Uracil-DNA_glycosylase-like"/>
</dbReference>
<dbReference type="CDD" id="cd10030">
    <property type="entry name" value="UDG-F4_TTUDGA_SPO1dp_like"/>
    <property type="match status" value="1"/>
</dbReference>
<organism evidence="12 13">
    <name type="scientific">Alcaligenes pakistanensis</name>
    <dbReference type="NCBI Taxonomy" id="1482717"/>
    <lineage>
        <taxon>Bacteria</taxon>
        <taxon>Pseudomonadati</taxon>
        <taxon>Pseudomonadota</taxon>
        <taxon>Betaproteobacteria</taxon>
        <taxon>Burkholderiales</taxon>
        <taxon>Alcaligenaceae</taxon>
        <taxon>Alcaligenes</taxon>
    </lineage>
</organism>
<evidence type="ECO:0000313" key="12">
    <source>
        <dbReference type="EMBL" id="GHC44953.1"/>
    </source>
</evidence>
<dbReference type="SMART" id="SM00987">
    <property type="entry name" value="UreE_C"/>
    <property type="match status" value="1"/>
</dbReference>
<dbReference type="AlphaFoldDB" id="A0A8H9M063"/>
<dbReference type="NCBIfam" id="TIGR03914">
    <property type="entry name" value="UDG_fam_dom"/>
    <property type="match status" value="1"/>
</dbReference>
<comment type="similarity">
    <text evidence="1">Belongs to the uracil-DNA glycosylase (UDG) superfamily. Type 4 (UDGa) family.</text>
</comment>
<evidence type="ECO:0000256" key="10">
    <source>
        <dbReference type="SAM" id="MobiDB-lite"/>
    </source>
</evidence>
<evidence type="ECO:0000256" key="7">
    <source>
        <dbReference type="ARBA" id="ARBA00023004"/>
    </source>
</evidence>
<dbReference type="Pfam" id="PF03167">
    <property type="entry name" value="UDG"/>
    <property type="match status" value="1"/>
</dbReference>
<comment type="caution">
    <text evidence="12">The sequence shown here is derived from an EMBL/GenBank/DDBJ whole genome shotgun (WGS) entry which is preliminary data.</text>
</comment>
<keyword evidence="3" id="KW-0004">4Fe-4S</keyword>
<dbReference type="Gene3D" id="3.40.470.10">
    <property type="entry name" value="Uracil-DNA glycosylase-like domain"/>
    <property type="match status" value="1"/>
</dbReference>
<dbReference type="SUPFAM" id="SSF52141">
    <property type="entry name" value="Uracil-DNA glycosylase-like"/>
    <property type="match status" value="1"/>
</dbReference>
<dbReference type="GO" id="GO:0006281">
    <property type="term" value="P:DNA repair"/>
    <property type="evidence" value="ECO:0007669"/>
    <property type="project" value="UniProtKB-KW"/>
</dbReference>
<keyword evidence="8" id="KW-0411">Iron-sulfur</keyword>
<keyword evidence="9" id="KW-0234">DNA repair</keyword>
<keyword evidence="13" id="KW-1185">Reference proteome</keyword>
<dbReference type="EMBL" id="BMZN01000002">
    <property type="protein sequence ID" value="GHC44953.1"/>
    <property type="molecule type" value="Genomic_DNA"/>
</dbReference>
<keyword evidence="4" id="KW-0479">Metal-binding</keyword>
<evidence type="ECO:0000256" key="5">
    <source>
        <dbReference type="ARBA" id="ARBA00022763"/>
    </source>
</evidence>
<dbReference type="SMART" id="SM00986">
    <property type="entry name" value="UDG"/>
    <property type="match status" value="1"/>
</dbReference>
<proteinExistence type="inferred from homology"/>
<reference evidence="13" key="1">
    <citation type="journal article" date="2019" name="Int. J. Syst. Evol. Microbiol.">
        <title>The Global Catalogue of Microorganisms (GCM) 10K type strain sequencing project: providing services to taxonomists for standard genome sequencing and annotation.</title>
        <authorList>
            <consortium name="The Broad Institute Genomics Platform"/>
            <consortium name="The Broad Institute Genome Sequencing Center for Infectious Disease"/>
            <person name="Wu L."/>
            <person name="Ma J."/>
        </authorList>
    </citation>
    <scope>NUCLEOTIDE SEQUENCE [LARGE SCALE GENOMIC DNA]</scope>
    <source>
        <strain evidence="13">KCTC 42083</strain>
    </source>
</reference>
<feature type="domain" description="Uracil-DNA glycosylase-like" evidence="11">
    <location>
        <begin position="342"/>
        <end position="501"/>
    </location>
</feature>
<dbReference type="InterPro" id="IPR025404">
    <property type="entry name" value="DUF4130"/>
</dbReference>
<evidence type="ECO:0000256" key="3">
    <source>
        <dbReference type="ARBA" id="ARBA00022485"/>
    </source>
</evidence>
<dbReference type="Pfam" id="PF13566">
    <property type="entry name" value="DUF4130"/>
    <property type="match status" value="1"/>
</dbReference>
<dbReference type="GO" id="GO:0051539">
    <property type="term" value="F:4 iron, 4 sulfur cluster binding"/>
    <property type="evidence" value="ECO:0007669"/>
    <property type="project" value="UniProtKB-KW"/>
</dbReference>
<dbReference type="GO" id="GO:0097506">
    <property type="term" value="F:deaminated base DNA N-glycosylase activity"/>
    <property type="evidence" value="ECO:0007669"/>
    <property type="project" value="UniProtKB-ARBA"/>
</dbReference>
<evidence type="ECO:0000313" key="13">
    <source>
        <dbReference type="Proteomes" id="UP000608923"/>
    </source>
</evidence>
<keyword evidence="7" id="KW-0408">Iron</keyword>
<dbReference type="Proteomes" id="UP000608923">
    <property type="component" value="Unassembled WGS sequence"/>
</dbReference>
<accession>A0A8H9M063</accession>
<dbReference type="NCBIfam" id="TIGR03915">
    <property type="entry name" value="SAM_7_link_chp"/>
    <property type="match status" value="1"/>
</dbReference>
<evidence type="ECO:0000256" key="2">
    <source>
        <dbReference type="ARBA" id="ARBA00019403"/>
    </source>
</evidence>
<protein>
    <recommendedName>
        <fullName evidence="2">Type-4 uracil-DNA glycosylase</fullName>
    </recommendedName>
</protein>
<evidence type="ECO:0000256" key="4">
    <source>
        <dbReference type="ARBA" id="ARBA00022723"/>
    </source>
</evidence>
<sequence length="542" mass="60431">MSAGLTMTPLVPDTKQDQLGMVTLMVEGGYTAWREQALLALTAAWPPERLCWTEPSLESGGQSRQIGLDYAVVNPPPLAPVSLQEPQAREPLPSVRISRVLNSLLHDAALCRTPERWALLYRVLWRWQQGDRSVESVADEDGARLYEMAKAVRKEKHDMMAYVRFRRCEEGSLPEYWAWFEPEHEVLEWIAEHFAKRMGGTSWCIATPQRVALWDGQKLQFLDAPENVEALRAGPSGDQVEALWLRYYQSIFNPARLNETALQQSMPVRFWKGLPEARLIPAMISEARNGARRVGQFSGVAQMPGKLVAVEASCAQPQRSEPSSLDLCRRCGLWEHATQAVPGEGLATARMMLLGEQPGDYEDLEGRVFVGPAGQILDQALQRAGIERDALYLSNAVKHFKWTGRGKQRLHVSPSFAEVQACGHWLQEELVRVKPVVIVTLGATALSALLGPKARLSSYLAKPFQWGGTWLIATWHPSYVLRVPDAARREEVLGGITEALQMAQRLLALPDRQRGLDAEGQMLQEELPAASSTDTSPPKHEG</sequence>